<accession>A0A927RM56</accession>
<evidence type="ECO:0000313" key="1">
    <source>
        <dbReference type="EMBL" id="MBE1608568.1"/>
    </source>
</evidence>
<dbReference type="RefSeq" id="WP_192752327.1">
    <property type="nucleotide sequence ID" value="NZ_BAABJL010000022.1"/>
</dbReference>
<sequence length="225" mass="25102">MITTSNKQGYHNPLRSVADLDGWIAEGPVAVTAVNDAVELSSSADEARVGDHAHWTLWCPEIFGDRIRIGWEFQPVREPGLAMIFFAATGTSGRDLFDASLPPRNGYYPQYHSGEVQALHLSYLRHKQPDERTFRTCNVRKSPGCHLVAQAADPLPPAEDAQHFYRLELIKDRADVAFSINDLPVLRWHDDGARGGGHYGGGRIGFRQMSPLVARYRSLDVRVLP</sequence>
<reference evidence="1" key="1">
    <citation type="submission" date="2020-10" db="EMBL/GenBank/DDBJ databases">
        <title>Sequencing the genomes of 1000 actinobacteria strains.</title>
        <authorList>
            <person name="Klenk H.-P."/>
        </authorList>
    </citation>
    <scope>NUCLEOTIDE SEQUENCE</scope>
    <source>
        <strain evidence="1">DSM 45354</strain>
    </source>
</reference>
<dbReference type="SUPFAM" id="SSF49899">
    <property type="entry name" value="Concanavalin A-like lectins/glucanases"/>
    <property type="match status" value="1"/>
</dbReference>
<dbReference type="Proteomes" id="UP000638648">
    <property type="component" value="Unassembled WGS sequence"/>
</dbReference>
<dbReference type="InterPro" id="IPR015305">
    <property type="entry name" value="DUF1961"/>
</dbReference>
<evidence type="ECO:0000313" key="2">
    <source>
        <dbReference type="Proteomes" id="UP000638648"/>
    </source>
</evidence>
<dbReference type="InterPro" id="IPR013320">
    <property type="entry name" value="ConA-like_dom_sf"/>
</dbReference>
<dbReference type="AlphaFoldDB" id="A0A927RM56"/>
<dbReference type="Gene3D" id="2.60.120.200">
    <property type="match status" value="1"/>
</dbReference>
<gene>
    <name evidence="1" type="ORF">HEB94_005416</name>
</gene>
<dbReference type="Pfam" id="PF09224">
    <property type="entry name" value="DUF1961"/>
    <property type="match status" value="1"/>
</dbReference>
<evidence type="ECO:0008006" key="3">
    <source>
        <dbReference type="Google" id="ProtNLM"/>
    </source>
</evidence>
<dbReference type="EMBL" id="JADBEM010000001">
    <property type="protein sequence ID" value="MBE1608568.1"/>
    <property type="molecule type" value="Genomic_DNA"/>
</dbReference>
<comment type="caution">
    <text evidence="1">The sequence shown here is derived from an EMBL/GenBank/DDBJ whole genome shotgun (WGS) entry which is preliminary data.</text>
</comment>
<proteinExistence type="predicted"/>
<name>A0A927RM56_9ACTN</name>
<protein>
    <recommendedName>
        <fullName evidence="3">DUF1961 family protein</fullName>
    </recommendedName>
</protein>
<keyword evidence="2" id="KW-1185">Reference proteome</keyword>
<organism evidence="1 2">
    <name type="scientific">Actinopolymorpha pittospori</name>
    <dbReference type="NCBI Taxonomy" id="648752"/>
    <lineage>
        <taxon>Bacteria</taxon>
        <taxon>Bacillati</taxon>
        <taxon>Actinomycetota</taxon>
        <taxon>Actinomycetes</taxon>
        <taxon>Propionibacteriales</taxon>
        <taxon>Actinopolymorphaceae</taxon>
        <taxon>Actinopolymorpha</taxon>
    </lineage>
</organism>